<evidence type="ECO:0000259" key="2">
    <source>
        <dbReference type="PROSITE" id="PS50891"/>
    </source>
</evidence>
<dbReference type="EMBL" id="JAYMYS010000008">
    <property type="protein sequence ID" value="KAK7383211.1"/>
    <property type="molecule type" value="Genomic_DNA"/>
</dbReference>
<reference evidence="3 4" key="1">
    <citation type="submission" date="2024-01" db="EMBL/GenBank/DDBJ databases">
        <title>The genomes of 5 underutilized Papilionoideae crops provide insights into root nodulation and disease resistanc.</title>
        <authorList>
            <person name="Jiang F."/>
        </authorList>
    </citation>
    <scope>NUCLEOTIDE SEQUENCE [LARGE SCALE GENOMIC DNA]</scope>
    <source>
        <strain evidence="3">DUOXIRENSHENG_FW03</strain>
        <tissue evidence="3">Leaves</tissue>
    </source>
</reference>
<sequence length="187" mass="21203">MTYLLPLKARSEATTYEYDEYELQRMQSAEERKGCSETCPLRSCLQWIQSPDSQRHATLFLAKFFGRTHLFSFISSVPKTKPPALFRSLLFEGCGRRVNPVNGAVGLLLSGNWHVCEAAVETVLAGGVLRPLPETFAGDSNNTRYHHFRPLTSMHHMNENSSLMKRPQESEMASYGGHHKNKILNLF</sequence>
<gene>
    <name evidence="3" type="ORF">VNO78_28884</name>
</gene>
<protein>
    <recommendedName>
        <fullName evidence="2">LOB domain-containing protein</fullName>
    </recommendedName>
</protein>
<proteinExistence type="inferred from homology"/>
<dbReference type="AlphaFoldDB" id="A0AAN9RU13"/>
<evidence type="ECO:0000313" key="4">
    <source>
        <dbReference type="Proteomes" id="UP001386955"/>
    </source>
</evidence>
<feature type="domain" description="LOB" evidence="2">
    <location>
        <begin position="23"/>
        <end position="129"/>
    </location>
</feature>
<dbReference type="PROSITE" id="PS50891">
    <property type="entry name" value="LOB"/>
    <property type="match status" value="1"/>
</dbReference>
<dbReference type="PANTHER" id="PTHR31304:SF1">
    <property type="entry name" value="LOB DOMAIN-CONTAINING PROTEIN 39"/>
    <property type="match status" value="1"/>
</dbReference>
<organism evidence="3 4">
    <name type="scientific">Psophocarpus tetragonolobus</name>
    <name type="common">Winged bean</name>
    <name type="synonym">Dolichos tetragonolobus</name>
    <dbReference type="NCBI Taxonomy" id="3891"/>
    <lineage>
        <taxon>Eukaryota</taxon>
        <taxon>Viridiplantae</taxon>
        <taxon>Streptophyta</taxon>
        <taxon>Embryophyta</taxon>
        <taxon>Tracheophyta</taxon>
        <taxon>Spermatophyta</taxon>
        <taxon>Magnoliopsida</taxon>
        <taxon>eudicotyledons</taxon>
        <taxon>Gunneridae</taxon>
        <taxon>Pentapetalae</taxon>
        <taxon>rosids</taxon>
        <taxon>fabids</taxon>
        <taxon>Fabales</taxon>
        <taxon>Fabaceae</taxon>
        <taxon>Papilionoideae</taxon>
        <taxon>50 kb inversion clade</taxon>
        <taxon>NPAAA clade</taxon>
        <taxon>indigoferoid/millettioid clade</taxon>
        <taxon>Phaseoleae</taxon>
        <taxon>Psophocarpus</taxon>
    </lineage>
</organism>
<accession>A0AAN9RU13</accession>
<comment type="similarity">
    <text evidence="1">Belongs to the LOB domain-containing protein family.</text>
</comment>
<dbReference type="PANTHER" id="PTHR31304">
    <property type="entry name" value="LOB DOMAIN-CONTAINING PROTEIN 38"/>
    <property type="match status" value="1"/>
</dbReference>
<dbReference type="Proteomes" id="UP001386955">
    <property type="component" value="Unassembled WGS sequence"/>
</dbReference>
<name>A0AAN9RU13_PSOTE</name>
<evidence type="ECO:0000313" key="3">
    <source>
        <dbReference type="EMBL" id="KAK7383211.1"/>
    </source>
</evidence>
<dbReference type="InterPro" id="IPR004883">
    <property type="entry name" value="LOB"/>
</dbReference>
<dbReference type="GO" id="GO:0010468">
    <property type="term" value="P:regulation of gene expression"/>
    <property type="evidence" value="ECO:0007669"/>
    <property type="project" value="TreeGrafter"/>
</dbReference>
<dbReference type="Pfam" id="PF03195">
    <property type="entry name" value="LOB"/>
    <property type="match status" value="1"/>
</dbReference>
<comment type="caution">
    <text evidence="3">The sequence shown here is derived from an EMBL/GenBank/DDBJ whole genome shotgun (WGS) entry which is preliminary data.</text>
</comment>
<keyword evidence="4" id="KW-1185">Reference proteome</keyword>
<evidence type="ECO:0000256" key="1">
    <source>
        <dbReference type="ARBA" id="ARBA00005474"/>
    </source>
</evidence>